<organism evidence="15 16">
    <name type="scientific">Selenomonas timonae</name>
    <dbReference type="NCBI Taxonomy" id="2754044"/>
    <lineage>
        <taxon>Bacteria</taxon>
        <taxon>Bacillati</taxon>
        <taxon>Bacillota</taxon>
        <taxon>Negativicutes</taxon>
        <taxon>Selenomonadales</taxon>
        <taxon>Selenomonadaceae</taxon>
        <taxon>Selenomonas</taxon>
    </lineage>
</organism>
<dbReference type="PANTHER" id="PTHR30069:SF29">
    <property type="entry name" value="HEMOGLOBIN AND HEMOGLOBIN-HAPTOGLOBIN-BINDING PROTEIN 1-RELATED"/>
    <property type="match status" value="1"/>
</dbReference>
<evidence type="ECO:0000256" key="1">
    <source>
        <dbReference type="ARBA" id="ARBA00004571"/>
    </source>
</evidence>
<keyword evidence="16" id="KW-1185">Reference proteome</keyword>
<dbReference type="GO" id="GO:0009279">
    <property type="term" value="C:cell outer membrane"/>
    <property type="evidence" value="ECO:0007669"/>
    <property type="project" value="UniProtKB-SubCell"/>
</dbReference>
<sequence>MTREKKWTLAVLAAFAGVSFVGTAYAAESADAPSEETHALTDTVVTAQRREKRDLDTPATTTIITAKEIEKAGYRNVFEAIDQQIGSTSTSYGEAGQDFGLAAGRLTLRGYDRGTLVMVNGVPMNLKNYPSTENIPANMVERIEIVKGAASTLYGAEAMGGVVNIIMKQPKPEESEFQLSQTVGNYFKKSEATYTGDRIIVDVSREWSKDLPHSNGFGIDKISWVDWWVGKGKKSRVGVIAQLTDELSLNYNYMEGDITRGGVQYKKSGNSLVPTGTKYNYRYNDLRHTASLVYQGKDNGIHAVLGYNYRKVDGYDYIANSKGKSNAVMDGQILDVQKNWQLGKDSVVLGYSYKREAYDATTPDTKRFRDSAVRTSNSLYTSYSKQFTPQFNLTLGLRGEFINDPEEDQRVFMPQFQTNYQFDRNTAWYINIGKAFQMPTVDDSFRYKNFNPTGLKPESGWTYETGVKIRRGNDTWKAAVYHMDMKNKIGWRYDAGTEQHYAVNTGQFRNTGIELEYAKRFNDTWSLTLGGSVSNPEIQNPQGTNNAWVQDAGRLQGLVRLDYQMAKWQGNLNLKYLGDREYIAQKLGAAQDVPDKIQLNMNVIYTAGKDDTVSLGIYNLLNRENYSNRYGNLDLSRNFRLTYTHAF</sequence>
<evidence type="ECO:0000256" key="6">
    <source>
        <dbReference type="ARBA" id="ARBA00023077"/>
    </source>
</evidence>
<keyword evidence="4 10" id="KW-0812">Transmembrane</keyword>
<keyword evidence="3 10" id="KW-1134">Transmembrane beta strand</keyword>
<keyword evidence="9 10" id="KW-0998">Cell outer membrane</keyword>
<dbReference type="InterPro" id="IPR000531">
    <property type="entry name" value="Beta-barrel_TonB"/>
</dbReference>
<evidence type="ECO:0000256" key="12">
    <source>
        <dbReference type="SAM" id="SignalP"/>
    </source>
</evidence>
<dbReference type="AlphaFoldDB" id="A0A7G7VHE4"/>
<accession>A0A7G7VHE4</accession>
<gene>
    <name evidence="15" type="ORF">H1B31_06395</name>
</gene>
<dbReference type="Pfam" id="PF00593">
    <property type="entry name" value="TonB_dep_Rec_b-barrel"/>
    <property type="match status" value="1"/>
</dbReference>
<dbReference type="Proteomes" id="UP000515480">
    <property type="component" value="Chromosome"/>
</dbReference>
<name>A0A7G7VHE4_9FIRM</name>
<feature type="chain" id="PRO_5028835268" evidence="12">
    <location>
        <begin position="27"/>
        <end position="647"/>
    </location>
</feature>
<evidence type="ECO:0000256" key="4">
    <source>
        <dbReference type="ARBA" id="ARBA00022692"/>
    </source>
</evidence>
<evidence type="ECO:0000313" key="15">
    <source>
        <dbReference type="EMBL" id="QNH53537.1"/>
    </source>
</evidence>
<keyword evidence="2 10" id="KW-0813">Transport</keyword>
<keyword evidence="6 11" id="KW-0798">TonB box</keyword>
<dbReference type="InterPro" id="IPR036942">
    <property type="entry name" value="Beta-barrel_TonB_sf"/>
</dbReference>
<dbReference type="Gene3D" id="2.40.170.20">
    <property type="entry name" value="TonB-dependent receptor, beta-barrel domain"/>
    <property type="match status" value="1"/>
</dbReference>
<dbReference type="EMBL" id="CP060204">
    <property type="protein sequence ID" value="QNH53537.1"/>
    <property type="molecule type" value="Genomic_DNA"/>
</dbReference>
<feature type="signal peptide" evidence="12">
    <location>
        <begin position="1"/>
        <end position="26"/>
    </location>
</feature>
<evidence type="ECO:0000256" key="11">
    <source>
        <dbReference type="RuleBase" id="RU003357"/>
    </source>
</evidence>
<comment type="subcellular location">
    <subcellularLocation>
        <location evidence="1 10">Cell outer membrane</location>
        <topology evidence="1 10">Multi-pass membrane protein</topology>
    </subcellularLocation>
</comment>
<evidence type="ECO:0000256" key="10">
    <source>
        <dbReference type="PROSITE-ProRule" id="PRU01360"/>
    </source>
</evidence>
<dbReference type="GO" id="GO:0044718">
    <property type="term" value="P:siderophore transmembrane transport"/>
    <property type="evidence" value="ECO:0007669"/>
    <property type="project" value="TreeGrafter"/>
</dbReference>
<evidence type="ECO:0000313" key="16">
    <source>
        <dbReference type="Proteomes" id="UP000515480"/>
    </source>
</evidence>
<dbReference type="RefSeq" id="WP_185979727.1">
    <property type="nucleotide sequence ID" value="NZ_CP060204.1"/>
</dbReference>
<keyword evidence="5 12" id="KW-0732">Signal</keyword>
<evidence type="ECO:0000256" key="7">
    <source>
        <dbReference type="ARBA" id="ARBA00023136"/>
    </source>
</evidence>
<dbReference type="GO" id="GO:0015344">
    <property type="term" value="F:siderophore uptake transmembrane transporter activity"/>
    <property type="evidence" value="ECO:0007669"/>
    <property type="project" value="TreeGrafter"/>
</dbReference>
<dbReference type="KEGG" id="stim:H1B31_06395"/>
<keyword evidence="7 10" id="KW-0472">Membrane</keyword>
<protein>
    <submittedName>
        <fullName evidence="15">TonB-dependent receptor</fullName>
    </submittedName>
</protein>
<dbReference type="InterPro" id="IPR039426">
    <property type="entry name" value="TonB-dep_rcpt-like"/>
</dbReference>
<dbReference type="PROSITE" id="PS52016">
    <property type="entry name" value="TONB_DEPENDENT_REC_3"/>
    <property type="match status" value="1"/>
</dbReference>
<dbReference type="InterPro" id="IPR037066">
    <property type="entry name" value="Plug_dom_sf"/>
</dbReference>
<dbReference type="Gene3D" id="2.170.130.10">
    <property type="entry name" value="TonB-dependent receptor, plug domain"/>
    <property type="match status" value="1"/>
</dbReference>
<evidence type="ECO:0000256" key="9">
    <source>
        <dbReference type="ARBA" id="ARBA00023237"/>
    </source>
</evidence>
<evidence type="ECO:0000259" key="14">
    <source>
        <dbReference type="Pfam" id="PF07715"/>
    </source>
</evidence>
<dbReference type="PANTHER" id="PTHR30069">
    <property type="entry name" value="TONB-DEPENDENT OUTER MEMBRANE RECEPTOR"/>
    <property type="match status" value="1"/>
</dbReference>
<feature type="domain" description="TonB-dependent receptor-like beta-barrel" evidence="13">
    <location>
        <begin position="251"/>
        <end position="620"/>
    </location>
</feature>
<evidence type="ECO:0000256" key="2">
    <source>
        <dbReference type="ARBA" id="ARBA00022448"/>
    </source>
</evidence>
<evidence type="ECO:0000256" key="5">
    <source>
        <dbReference type="ARBA" id="ARBA00022729"/>
    </source>
</evidence>
<proteinExistence type="inferred from homology"/>
<comment type="similarity">
    <text evidence="10 11">Belongs to the TonB-dependent receptor family.</text>
</comment>
<feature type="domain" description="TonB-dependent receptor plug" evidence="14">
    <location>
        <begin position="55"/>
        <end position="162"/>
    </location>
</feature>
<evidence type="ECO:0000259" key="13">
    <source>
        <dbReference type="Pfam" id="PF00593"/>
    </source>
</evidence>
<dbReference type="InterPro" id="IPR012910">
    <property type="entry name" value="Plug_dom"/>
</dbReference>
<evidence type="ECO:0000256" key="3">
    <source>
        <dbReference type="ARBA" id="ARBA00022452"/>
    </source>
</evidence>
<reference evidence="15 16" key="1">
    <citation type="submission" date="2020-07" db="EMBL/GenBank/DDBJ databases">
        <title>Complete genome and description of Selenomonas timonensis sp. nov., a new bacterium isolated from a gingivitis subject.</title>
        <authorList>
            <person name="Antezack A."/>
        </authorList>
    </citation>
    <scope>NUCLEOTIDE SEQUENCE [LARGE SCALE GENOMIC DNA]</scope>
    <source>
        <strain evidence="15 16">Marseille-Q3039</strain>
    </source>
</reference>
<keyword evidence="8 15" id="KW-0675">Receptor</keyword>
<evidence type="ECO:0000256" key="8">
    <source>
        <dbReference type="ARBA" id="ARBA00023170"/>
    </source>
</evidence>
<dbReference type="Pfam" id="PF07715">
    <property type="entry name" value="Plug"/>
    <property type="match status" value="1"/>
</dbReference>
<dbReference type="SUPFAM" id="SSF56935">
    <property type="entry name" value="Porins"/>
    <property type="match status" value="1"/>
</dbReference>